<dbReference type="AlphaFoldDB" id="A0A0J6S2L2"/>
<dbReference type="OrthoDB" id="7977953at2"/>
<organism evidence="1 2">
    <name type="scientific">Methylobacterium aquaticum</name>
    <dbReference type="NCBI Taxonomy" id="270351"/>
    <lineage>
        <taxon>Bacteria</taxon>
        <taxon>Pseudomonadati</taxon>
        <taxon>Pseudomonadota</taxon>
        <taxon>Alphaproteobacteria</taxon>
        <taxon>Hyphomicrobiales</taxon>
        <taxon>Methylobacteriaceae</taxon>
        <taxon>Methylobacterium</taxon>
    </lineage>
</organism>
<proteinExistence type="predicted"/>
<accession>A0A0J6S2L2</accession>
<gene>
    <name evidence="1" type="ORF">VP06_29355</name>
</gene>
<dbReference type="RefSeq" id="WP_048467331.1">
    <property type="nucleotide sequence ID" value="NZ_LABX01000281.1"/>
</dbReference>
<evidence type="ECO:0000313" key="1">
    <source>
        <dbReference type="EMBL" id="KMO27894.1"/>
    </source>
</evidence>
<protein>
    <submittedName>
        <fullName evidence="1">Uncharacterized protein</fullName>
    </submittedName>
</protein>
<sequence length="291" mass="32220">MTGLPPDRLEWARPGDRTADYCLWDYPPLGPTAGRLRQATLLWQSLAAAGAGPRLHALCDALRAGLGPGQTVWGAKRSGGVTTWEFYFYDYGRLDRSVSVGRVLALLAPFAASPLADPARRPYFMFSLDLDDALAEGRRPLDRINLYIGHPGSSVSSGLSYAYTQEGLAFDNLYAFFDARREMEQVRAKLACSAHLDLPGPSLDALLWPELSRCGVVVVANKRACDGLYFSRITVDQLILFFERLGYPEAVTGFVRDNRRRLDHLLFDVGLDYAMADGRLVVTKSAYYGLL</sequence>
<name>A0A0J6S2L2_9HYPH</name>
<dbReference type="EMBL" id="LABX01000281">
    <property type="protein sequence ID" value="KMO27894.1"/>
    <property type="molecule type" value="Genomic_DNA"/>
</dbReference>
<comment type="caution">
    <text evidence="1">The sequence shown here is derived from an EMBL/GenBank/DDBJ whole genome shotgun (WGS) entry which is preliminary data.</text>
</comment>
<evidence type="ECO:0000313" key="2">
    <source>
        <dbReference type="Proteomes" id="UP000035929"/>
    </source>
</evidence>
<dbReference type="Proteomes" id="UP000035929">
    <property type="component" value="Unassembled WGS sequence"/>
</dbReference>
<reference evidence="1 2" key="1">
    <citation type="submission" date="2015-03" db="EMBL/GenBank/DDBJ databases">
        <title>Genome sequencing of Methylobacterium aquaticum DSM16371 type strain.</title>
        <authorList>
            <person name="Chaudhry V."/>
            <person name="Patil P.B."/>
        </authorList>
    </citation>
    <scope>NUCLEOTIDE SEQUENCE [LARGE SCALE GENOMIC DNA]</scope>
    <source>
        <strain evidence="1 2">DSM 16371</strain>
    </source>
</reference>
<dbReference type="PATRIC" id="fig|270351.6.peg.4227"/>